<comment type="caution">
    <text evidence="2">The sequence shown here is derived from an EMBL/GenBank/DDBJ whole genome shotgun (WGS) entry which is preliminary data.</text>
</comment>
<keyword evidence="1" id="KW-0812">Transmembrane</keyword>
<keyword evidence="1" id="KW-1133">Transmembrane helix</keyword>
<evidence type="ECO:0000313" key="2">
    <source>
        <dbReference type="EMBL" id="MEK7953948.1"/>
    </source>
</evidence>
<feature type="transmembrane region" description="Helical" evidence="1">
    <location>
        <begin position="45"/>
        <end position="67"/>
    </location>
</feature>
<dbReference type="RefSeq" id="WP_341407716.1">
    <property type="nucleotide sequence ID" value="NZ_JBBUKT010000014.1"/>
</dbReference>
<name>A0ABU9B2C2_9BACT</name>
<organism evidence="2 3">
    <name type="scientific">Luteolibacter soli</name>
    <dbReference type="NCBI Taxonomy" id="3135280"/>
    <lineage>
        <taxon>Bacteria</taxon>
        <taxon>Pseudomonadati</taxon>
        <taxon>Verrucomicrobiota</taxon>
        <taxon>Verrucomicrobiia</taxon>
        <taxon>Verrucomicrobiales</taxon>
        <taxon>Verrucomicrobiaceae</taxon>
        <taxon>Luteolibacter</taxon>
    </lineage>
</organism>
<reference evidence="2 3" key="1">
    <citation type="submission" date="2024-04" db="EMBL/GenBank/DDBJ databases">
        <title>Luteolibacter sp. isolated from soil.</title>
        <authorList>
            <person name="An J."/>
        </authorList>
    </citation>
    <scope>NUCLEOTIDE SEQUENCE [LARGE SCALE GENOMIC DNA]</scope>
    <source>
        <strain evidence="2 3">Y139</strain>
    </source>
</reference>
<gene>
    <name evidence="2" type="ORF">WKV53_25755</name>
</gene>
<sequence>MLRDERRIQVTTAALIIMGMAGFFLTLVMATGLPGLAGEFFAKVIGLITTPFILEASVIIFGFILVISLNLWRQHREGDEFVYLDEVKDAPKQLPAQARWAIYRNKPLEAGDPALADLLEGAVAIGDHESAVEILDTMGDEERHQPEVMRQRITLAKATGKDELARRLEAELGEVAG</sequence>
<feature type="transmembrane region" description="Helical" evidence="1">
    <location>
        <begin position="12"/>
        <end position="33"/>
    </location>
</feature>
<keyword evidence="3" id="KW-1185">Reference proteome</keyword>
<protein>
    <recommendedName>
        <fullName evidence="4">HEAT repeat domain-containing protein</fullName>
    </recommendedName>
</protein>
<dbReference type="EMBL" id="JBBUKT010000014">
    <property type="protein sequence ID" value="MEK7953948.1"/>
    <property type="molecule type" value="Genomic_DNA"/>
</dbReference>
<keyword evidence="1" id="KW-0472">Membrane</keyword>
<evidence type="ECO:0000256" key="1">
    <source>
        <dbReference type="SAM" id="Phobius"/>
    </source>
</evidence>
<dbReference type="Proteomes" id="UP001371305">
    <property type="component" value="Unassembled WGS sequence"/>
</dbReference>
<evidence type="ECO:0000313" key="3">
    <source>
        <dbReference type="Proteomes" id="UP001371305"/>
    </source>
</evidence>
<accession>A0ABU9B2C2</accession>
<evidence type="ECO:0008006" key="4">
    <source>
        <dbReference type="Google" id="ProtNLM"/>
    </source>
</evidence>
<proteinExistence type="predicted"/>